<evidence type="ECO:0000256" key="1">
    <source>
        <dbReference type="ARBA" id="ARBA00004123"/>
    </source>
</evidence>
<proteinExistence type="predicted"/>
<keyword evidence="4" id="KW-0862">Zinc</keyword>
<dbReference type="InterPro" id="IPR052035">
    <property type="entry name" value="ZnF_BED_domain_contain"/>
</dbReference>
<keyword evidence="3" id="KW-0863">Zinc-finger</keyword>
<dbReference type="InterPro" id="IPR008906">
    <property type="entry name" value="HATC_C_dom"/>
</dbReference>
<evidence type="ECO:0000313" key="8">
    <source>
        <dbReference type="Proteomes" id="UP001234178"/>
    </source>
</evidence>
<dbReference type="InterPro" id="IPR012337">
    <property type="entry name" value="RNaseH-like_sf"/>
</dbReference>
<evidence type="ECO:0000256" key="2">
    <source>
        <dbReference type="ARBA" id="ARBA00022723"/>
    </source>
</evidence>
<dbReference type="Proteomes" id="UP001234178">
    <property type="component" value="Unassembled WGS sequence"/>
</dbReference>
<gene>
    <name evidence="7" type="ORF">OUZ56_017417</name>
</gene>
<dbReference type="Pfam" id="PF05699">
    <property type="entry name" value="Dimer_Tnp_hAT"/>
    <property type="match status" value="1"/>
</dbReference>
<keyword evidence="5" id="KW-0539">Nucleus</keyword>
<feature type="domain" description="HAT C-terminal dimerisation" evidence="6">
    <location>
        <begin position="180"/>
        <end position="252"/>
    </location>
</feature>
<evidence type="ECO:0000256" key="3">
    <source>
        <dbReference type="ARBA" id="ARBA00022771"/>
    </source>
</evidence>
<evidence type="ECO:0000256" key="4">
    <source>
        <dbReference type="ARBA" id="ARBA00022833"/>
    </source>
</evidence>
<sequence length="320" mass="35787">MVEPSLTLIRHSFIDTEEVFKSVGFRLVAKNVTRWNSEMYSLTSIIKAFDTDPQLQNRLNATTTKYPKLSPLEIKQLKETVMVLTPFQEATDDFQCDYETIGTVVPAYINLLNQITLTVQSNRGSAELNPARSLTQGAEKSASSEAPYSAKRARGLWGLYSTLSWPTRPHSAGRSRVLDEFDQYLNEPNASLEIQENPSDANSKIMPLRPLKYWDENKHRFPLLAPIARDILGIPTTSVNIEQCFGTALDIFAIKRINMKVFEENMYLKGRVILSLDAGLVVHYAKNCSLTNGPCVTKRDQARAMRGKIGVLGGSLAPKS</sequence>
<accession>A0ABR0ASR7</accession>
<reference evidence="7 8" key="1">
    <citation type="journal article" date="2023" name="Nucleic Acids Res.">
        <title>The hologenome of Daphnia magna reveals possible DNA methylation and microbiome-mediated evolution of the host genome.</title>
        <authorList>
            <person name="Chaturvedi A."/>
            <person name="Li X."/>
            <person name="Dhandapani V."/>
            <person name="Marshall H."/>
            <person name="Kissane S."/>
            <person name="Cuenca-Cambronero M."/>
            <person name="Asole G."/>
            <person name="Calvet F."/>
            <person name="Ruiz-Romero M."/>
            <person name="Marangio P."/>
            <person name="Guigo R."/>
            <person name="Rago D."/>
            <person name="Mirbahai L."/>
            <person name="Eastwood N."/>
            <person name="Colbourne J.K."/>
            <person name="Zhou J."/>
            <person name="Mallon E."/>
            <person name="Orsini L."/>
        </authorList>
    </citation>
    <scope>NUCLEOTIDE SEQUENCE [LARGE SCALE GENOMIC DNA]</scope>
    <source>
        <strain evidence="7">LRV0_1</strain>
    </source>
</reference>
<dbReference type="PANTHER" id="PTHR46481">
    <property type="entry name" value="ZINC FINGER BED DOMAIN-CONTAINING PROTEIN 4"/>
    <property type="match status" value="1"/>
</dbReference>
<organism evidence="7 8">
    <name type="scientific">Daphnia magna</name>
    <dbReference type="NCBI Taxonomy" id="35525"/>
    <lineage>
        <taxon>Eukaryota</taxon>
        <taxon>Metazoa</taxon>
        <taxon>Ecdysozoa</taxon>
        <taxon>Arthropoda</taxon>
        <taxon>Crustacea</taxon>
        <taxon>Branchiopoda</taxon>
        <taxon>Diplostraca</taxon>
        <taxon>Cladocera</taxon>
        <taxon>Anomopoda</taxon>
        <taxon>Daphniidae</taxon>
        <taxon>Daphnia</taxon>
    </lineage>
</organism>
<keyword evidence="8" id="KW-1185">Reference proteome</keyword>
<comment type="caution">
    <text evidence="7">The sequence shown here is derived from an EMBL/GenBank/DDBJ whole genome shotgun (WGS) entry which is preliminary data.</text>
</comment>
<dbReference type="EMBL" id="JAOYFB010000038">
    <property type="protein sequence ID" value="KAK4028157.1"/>
    <property type="molecule type" value="Genomic_DNA"/>
</dbReference>
<protein>
    <recommendedName>
        <fullName evidence="6">HAT C-terminal dimerisation domain-containing protein</fullName>
    </recommendedName>
</protein>
<dbReference type="PANTHER" id="PTHR46481:SF10">
    <property type="entry name" value="ZINC FINGER BED DOMAIN-CONTAINING PROTEIN 39"/>
    <property type="match status" value="1"/>
</dbReference>
<keyword evidence="2" id="KW-0479">Metal-binding</keyword>
<dbReference type="SUPFAM" id="SSF53098">
    <property type="entry name" value="Ribonuclease H-like"/>
    <property type="match status" value="1"/>
</dbReference>
<comment type="subcellular location">
    <subcellularLocation>
        <location evidence="1">Nucleus</location>
    </subcellularLocation>
</comment>
<evidence type="ECO:0000259" key="6">
    <source>
        <dbReference type="Pfam" id="PF05699"/>
    </source>
</evidence>
<evidence type="ECO:0000256" key="5">
    <source>
        <dbReference type="ARBA" id="ARBA00023242"/>
    </source>
</evidence>
<evidence type="ECO:0000313" key="7">
    <source>
        <dbReference type="EMBL" id="KAK4028157.1"/>
    </source>
</evidence>
<name>A0ABR0ASR7_9CRUS</name>